<dbReference type="GO" id="GO:0016223">
    <property type="term" value="F:beta-alanine:pyruvate transaminase activity"/>
    <property type="evidence" value="ECO:0007669"/>
    <property type="project" value="UniProtKB-EC"/>
</dbReference>
<evidence type="ECO:0000256" key="5">
    <source>
        <dbReference type="ARBA" id="ARBA00013049"/>
    </source>
</evidence>
<evidence type="ECO:0000256" key="48">
    <source>
        <dbReference type="PROSITE-ProRule" id="PRU01026"/>
    </source>
</evidence>
<proteinExistence type="inferred from homology"/>
<dbReference type="FunFam" id="3.40.50.150:FF:000109">
    <property type="entry name" value="rRNA adenine N(6)-methyltransferase"/>
    <property type="match status" value="1"/>
</dbReference>
<dbReference type="AlphaFoldDB" id="A0AAV8VBN2"/>
<evidence type="ECO:0000256" key="29">
    <source>
        <dbReference type="ARBA" id="ARBA00043726"/>
    </source>
</evidence>
<comment type="catalytic activity">
    <reaction evidence="41">
        <text>L-ornithine + glyoxylate = 5-amino-2-oxopentanoate + glycine</text>
        <dbReference type="Rhea" id="RHEA:77331"/>
        <dbReference type="ChEBI" id="CHEBI:36655"/>
        <dbReference type="ChEBI" id="CHEBI:46911"/>
        <dbReference type="ChEBI" id="CHEBI:57305"/>
        <dbReference type="ChEBI" id="CHEBI:58802"/>
    </reaction>
</comment>
<evidence type="ECO:0000256" key="2">
    <source>
        <dbReference type="ARBA" id="ARBA00004173"/>
    </source>
</evidence>
<comment type="catalytic activity">
    <reaction evidence="36">
        <text>2-oxopentanoate + N(omega),N(omega)-dimethyl-L-arginine = 5-(3,3-dimethylguanidino)-2-oxopentanoate + L-2-aminopentanoate</text>
        <dbReference type="Rhea" id="RHEA:77359"/>
        <dbReference type="ChEBI" id="CHEBI:28644"/>
        <dbReference type="ChEBI" id="CHEBI:58326"/>
        <dbReference type="ChEBI" id="CHEBI:58441"/>
        <dbReference type="ChEBI" id="CHEBI:197301"/>
    </reaction>
</comment>
<organism evidence="50 51">
    <name type="scientific">Exocentrus adspersus</name>
    <dbReference type="NCBI Taxonomy" id="1586481"/>
    <lineage>
        <taxon>Eukaryota</taxon>
        <taxon>Metazoa</taxon>
        <taxon>Ecdysozoa</taxon>
        <taxon>Arthropoda</taxon>
        <taxon>Hexapoda</taxon>
        <taxon>Insecta</taxon>
        <taxon>Pterygota</taxon>
        <taxon>Neoptera</taxon>
        <taxon>Endopterygota</taxon>
        <taxon>Coleoptera</taxon>
        <taxon>Polyphaga</taxon>
        <taxon>Cucujiformia</taxon>
        <taxon>Chrysomeloidea</taxon>
        <taxon>Cerambycidae</taxon>
        <taxon>Lamiinae</taxon>
        <taxon>Acanthocinini</taxon>
        <taxon>Exocentrus</taxon>
    </lineage>
</organism>
<dbReference type="PROSITE" id="PS00600">
    <property type="entry name" value="AA_TRANSFER_CLASS_3"/>
    <property type="match status" value="1"/>
</dbReference>
<evidence type="ECO:0000256" key="25">
    <source>
        <dbReference type="ARBA" id="ARBA00042611"/>
    </source>
</evidence>
<evidence type="ECO:0000259" key="49">
    <source>
        <dbReference type="SMART" id="SM00650"/>
    </source>
</evidence>
<evidence type="ECO:0000256" key="44">
    <source>
        <dbReference type="ARBA" id="ARBA00048760"/>
    </source>
</evidence>
<evidence type="ECO:0000256" key="39">
    <source>
        <dbReference type="ARBA" id="ARBA00044258"/>
    </source>
</evidence>
<evidence type="ECO:0000256" key="18">
    <source>
        <dbReference type="ARBA" id="ARBA00031610"/>
    </source>
</evidence>
<dbReference type="PROSITE" id="PS51689">
    <property type="entry name" value="SAM_RNA_A_N6_MT"/>
    <property type="match status" value="1"/>
</dbReference>
<keyword evidence="14" id="KW-0805">Transcription regulation</keyword>
<evidence type="ECO:0000256" key="11">
    <source>
        <dbReference type="ARBA" id="ARBA00022884"/>
    </source>
</evidence>
<comment type="function">
    <text evidence="47">Multifunctional aminotransferase with a broad substrate specificity. Catalyzes the conversion of glyoxylate to glycine using alanine as the amino donor. Catalyzes metabolism of not L- but the D-isomer of D-beta-aminoisobutyric acid to generate 2-methyl-3-oxopropanoate and alanine. Catalyzes the transfer of the amino group from beta-alanine to pyruvate to yield L-alanine and 3-oxopropanoate. Can metabolize NG-monomethyl-L-arginine (NMMA), asymmetric NG,NG-dimethyl-L-arginine (ADMA) and symmetric NG,N'G-dimethyl-L-arginine (SDMA). ADMA is a potent inhibitor of nitric-oxide (NO) synthase, and this activity provides mechanism through which the kidney regulates blood pressure.</text>
</comment>
<evidence type="ECO:0000256" key="12">
    <source>
        <dbReference type="ARBA" id="ARBA00022898"/>
    </source>
</evidence>
<keyword evidence="16" id="KW-0804">Transcription</keyword>
<dbReference type="InterPro" id="IPR049704">
    <property type="entry name" value="Aminotrans_3_PPA_site"/>
</dbReference>
<evidence type="ECO:0000313" key="51">
    <source>
        <dbReference type="Proteomes" id="UP001159042"/>
    </source>
</evidence>
<dbReference type="Gene3D" id="1.10.8.100">
    <property type="entry name" value="Ribosomal RNA adenine dimethylase-like, domain 2"/>
    <property type="match status" value="1"/>
</dbReference>
<comment type="catalytic activity">
    <reaction evidence="34">
        <text>N(omega),N('omega)-dimethyl-L-arginine + pyruvate = 5-(3,3'-dimethylguanidino)-2-oxopentanoate + L-alanine</text>
        <dbReference type="Rhea" id="RHEA:77307"/>
        <dbReference type="ChEBI" id="CHEBI:15361"/>
        <dbReference type="ChEBI" id="CHEBI:57972"/>
        <dbReference type="ChEBI" id="CHEBI:197308"/>
        <dbReference type="ChEBI" id="CHEBI:197310"/>
    </reaction>
</comment>
<comment type="subcellular location">
    <subcellularLocation>
        <location evidence="2">Mitochondrion</location>
    </subcellularLocation>
</comment>
<dbReference type="GO" id="GO:0008453">
    <property type="term" value="F:alanine-glyoxylate transaminase activity"/>
    <property type="evidence" value="ECO:0007669"/>
    <property type="project" value="UniProtKB-EC"/>
</dbReference>
<dbReference type="InterPro" id="IPR015422">
    <property type="entry name" value="PyrdxlP-dep_Trfase_small"/>
</dbReference>
<evidence type="ECO:0000256" key="13">
    <source>
        <dbReference type="ARBA" id="ARBA00022946"/>
    </source>
</evidence>
<keyword evidence="7" id="KW-0032">Aminotransferase</keyword>
<dbReference type="NCBIfam" id="TIGR00755">
    <property type="entry name" value="ksgA"/>
    <property type="match status" value="1"/>
</dbReference>
<evidence type="ECO:0000256" key="9">
    <source>
        <dbReference type="ARBA" id="ARBA00022679"/>
    </source>
</evidence>
<dbReference type="Gene3D" id="3.40.50.150">
    <property type="entry name" value="Vaccinia Virus protein VP39"/>
    <property type="match status" value="1"/>
</dbReference>
<dbReference type="GO" id="GO:0030170">
    <property type="term" value="F:pyridoxal phosphate binding"/>
    <property type="evidence" value="ECO:0007669"/>
    <property type="project" value="InterPro"/>
</dbReference>
<dbReference type="EC" id="2.6.1.44" evidence="5"/>
<evidence type="ECO:0000256" key="42">
    <source>
        <dbReference type="ARBA" id="ARBA00048500"/>
    </source>
</evidence>
<comment type="catalytic activity">
    <reaction evidence="43">
        <text>N(omega),N(omega)-dimethyl-L-arginine + 2-oxobutanoate = 5-(3,3-dimethylguanidino)-2-oxopentanoate + (2S)-2-aminobutanoate</text>
        <dbReference type="Rhea" id="RHEA:77351"/>
        <dbReference type="ChEBI" id="CHEBI:16763"/>
        <dbReference type="ChEBI" id="CHEBI:58326"/>
        <dbReference type="ChEBI" id="CHEBI:74359"/>
        <dbReference type="ChEBI" id="CHEBI:197301"/>
    </reaction>
</comment>
<evidence type="ECO:0000256" key="35">
    <source>
        <dbReference type="ARBA" id="ARBA00043825"/>
    </source>
</evidence>
<dbReference type="GO" id="GO:0047305">
    <property type="term" value="F:(R)-3-amino-2-methylpropionate-pyruvate transaminase activity"/>
    <property type="evidence" value="ECO:0007669"/>
    <property type="project" value="UniProtKB-EC"/>
</dbReference>
<evidence type="ECO:0000256" key="17">
    <source>
        <dbReference type="ARBA" id="ARBA00029705"/>
    </source>
</evidence>
<comment type="catalytic activity">
    <reaction evidence="28">
        <text>(2S)-2-aminobutanoate + glyoxylate = 2-oxobutanoate + glycine</text>
        <dbReference type="Rhea" id="RHEA:77339"/>
        <dbReference type="ChEBI" id="CHEBI:16763"/>
        <dbReference type="ChEBI" id="CHEBI:36655"/>
        <dbReference type="ChEBI" id="CHEBI:57305"/>
        <dbReference type="ChEBI" id="CHEBI:74359"/>
    </reaction>
</comment>
<evidence type="ECO:0000256" key="34">
    <source>
        <dbReference type="ARBA" id="ARBA00043798"/>
    </source>
</evidence>
<dbReference type="InterPro" id="IPR011530">
    <property type="entry name" value="rRNA_adenine_dimethylase"/>
</dbReference>
<comment type="catalytic activity">
    <reaction evidence="35">
        <text>3-oxopropanoate + L-alanine = beta-alanine + pyruvate</text>
        <dbReference type="Rhea" id="RHEA:14077"/>
        <dbReference type="ChEBI" id="CHEBI:15361"/>
        <dbReference type="ChEBI" id="CHEBI:33190"/>
        <dbReference type="ChEBI" id="CHEBI:57966"/>
        <dbReference type="ChEBI" id="CHEBI:57972"/>
        <dbReference type="EC" id="2.6.1.18"/>
    </reaction>
    <physiologicalReaction direction="right-to-left" evidence="35">
        <dbReference type="Rhea" id="RHEA:14079"/>
    </physiologicalReaction>
</comment>
<dbReference type="InterPro" id="IPR023165">
    <property type="entry name" value="rRNA_Ade_diMease-like_C"/>
</dbReference>
<evidence type="ECO:0000256" key="36">
    <source>
        <dbReference type="ARBA" id="ARBA00043826"/>
    </source>
</evidence>
<feature type="binding site" evidence="48">
    <location>
        <position position="142"/>
    </location>
    <ligand>
        <name>S-adenosyl-L-methionine</name>
        <dbReference type="ChEBI" id="CHEBI:59789"/>
    </ligand>
</feature>
<comment type="similarity">
    <text evidence="48">Belongs to the class I-like SAM-binding methyltransferase superfamily. rRNA adenine N(6)-methyltransferase family.</text>
</comment>
<dbReference type="SUPFAM" id="SSF53335">
    <property type="entry name" value="S-adenosyl-L-methionine-dependent methyltransferases"/>
    <property type="match status" value="1"/>
</dbReference>
<evidence type="ECO:0000256" key="19">
    <source>
        <dbReference type="ARBA" id="ARBA00032809"/>
    </source>
</evidence>
<dbReference type="InterPro" id="IPR001737">
    <property type="entry name" value="KsgA/Erm"/>
</dbReference>
<dbReference type="GO" id="GO:0009436">
    <property type="term" value="P:glyoxylate catabolic process"/>
    <property type="evidence" value="ECO:0007669"/>
    <property type="project" value="TreeGrafter"/>
</dbReference>
<evidence type="ECO:0000256" key="7">
    <source>
        <dbReference type="ARBA" id="ARBA00022576"/>
    </source>
</evidence>
<dbReference type="InterPro" id="IPR020598">
    <property type="entry name" value="rRNA_Ade_methylase_Trfase_N"/>
</dbReference>
<dbReference type="PANTHER" id="PTHR45688:SF3">
    <property type="entry name" value="ALANINE--GLYOXYLATE AMINOTRANSFERASE 2, MITOCHONDRIAL"/>
    <property type="match status" value="1"/>
</dbReference>
<evidence type="ECO:0000256" key="27">
    <source>
        <dbReference type="ARBA" id="ARBA00043669"/>
    </source>
</evidence>
<comment type="catalytic activity">
    <reaction evidence="20">
        <text>glyoxylate + L-alanine = glycine + pyruvate</text>
        <dbReference type="Rhea" id="RHEA:24248"/>
        <dbReference type="ChEBI" id="CHEBI:15361"/>
        <dbReference type="ChEBI" id="CHEBI:36655"/>
        <dbReference type="ChEBI" id="CHEBI:57305"/>
        <dbReference type="ChEBI" id="CHEBI:57972"/>
        <dbReference type="EC" id="2.6.1.44"/>
    </reaction>
    <physiologicalReaction direction="left-to-right" evidence="20">
        <dbReference type="Rhea" id="RHEA:24249"/>
    </physiologicalReaction>
</comment>
<evidence type="ECO:0000256" key="33">
    <source>
        <dbReference type="ARBA" id="ARBA00043777"/>
    </source>
</evidence>
<evidence type="ECO:0000256" key="32">
    <source>
        <dbReference type="ARBA" id="ARBA00043758"/>
    </source>
</evidence>
<dbReference type="PANTHER" id="PTHR45688">
    <property type="match status" value="1"/>
</dbReference>
<evidence type="ECO:0000256" key="8">
    <source>
        <dbReference type="ARBA" id="ARBA00022603"/>
    </source>
</evidence>
<comment type="catalytic activity">
    <reaction evidence="32">
        <text>N(omega)-methyl-L-arginine + pyruvate = 5-(3-methylguanidino)-2-oxopentanoate + L-alanine</text>
        <dbReference type="Rhea" id="RHEA:77319"/>
        <dbReference type="ChEBI" id="CHEBI:15361"/>
        <dbReference type="ChEBI" id="CHEBI:57972"/>
        <dbReference type="ChEBI" id="CHEBI:114953"/>
        <dbReference type="ChEBI" id="CHEBI:197314"/>
    </reaction>
</comment>
<dbReference type="SMART" id="SM00650">
    <property type="entry name" value="rADc"/>
    <property type="match status" value="1"/>
</dbReference>
<dbReference type="Gene3D" id="3.40.640.10">
    <property type="entry name" value="Type I PLP-dependent aspartate aminotransferase-like (Major domain)"/>
    <property type="match status" value="1"/>
</dbReference>
<dbReference type="GO" id="GO:0005739">
    <property type="term" value="C:mitochondrion"/>
    <property type="evidence" value="ECO:0007669"/>
    <property type="project" value="UniProtKB-SubCell"/>
</dbReference>
<comment type="catalytic activity">
    <reaction evidence="29">
        <text>(R)-3-amino-2-methylpropanoate + pyruvate = 2-methyl-3-oxopropanoate + L-alanine</text>
        <dbReference type="Rhea" id="RHEA:18393"/>
        <dbReference type="ChEBI" id="CHEBI:15361"/>
        <dbReference type="ChEBI" id="CHEBI:57700"/>
        <dbReference type="ChEBI" id="CHEBI:57731"/>
        <dbReference type="ChEBI" id="CHEBI:57972"/>
        <dbReference type="EC" id="2.6.1.40"/>
    </reaction>
    <physiologicalReaction direction="left-to-right" evidence="29">
        <dbReference type="Rhea" id="RHEA:18394"/>
    </physiologicalReaction>
</comment>
<keyword evidence="15" id="KW-0496">Mitochondrion</keyword>
<feature type="binding site" evidence="48">
    <location>
        <position position="112"/>
    </location>
    <ligand>
        <name>S-adenosyl-L-methionine</name>
        <dbReference type="ChEBI" id="CHEBI:59789"/>
    </ligand>
</feature>
<keyword evidence="8 48" id="KW-0489">Methyltransferase</keyword>
<dbReference type="SUPFAM" id="SSF53383">
    <property type="entry name" value="PLP-dependent transferases"/>
    <property type="match status" value="1"/>
</dbReference>
<evidence type="ECO:0000256" key="14">
    <source>
        <dbReference type="ARBA" id="ARBA00023015"/>
    </source>
</evidence>
<dbReference type="EC" id="2.6.1.40" evidence="21"/>
<dbReference type="GO" id="GO:0003723">
    <property type="term" value="F:RNA binding"/>
    <property type="evidence" value="ECO:0007669"/>
    <property type="project" value="UniProtKB-UniRule"/>
</dbReference>
<keyword evidence="12" id="KW-0663">Pyridoxal phosphate</keyword>
<comment type="catalytic activity">
    <reaction evidence="33">
        <text>L-ornithine + pyruvate = 5-amino-2-oxopentanoate + L-alanine</text>
        <dbReference type="Rhea" id="RHEA:77327"/>
        <dbReference type="ChEBI" id="CHEBI:15361"/>
        <dbReference type="ChEBI" id="CHEBI:46911"/>
        <dbReference type="ChEBI" id="CHEBI:57972"/>
        <dbReference type="ChEBI" id="CHEBI:58802"/>
    </reaction>
</comment>
<comment type="catalytic activity">
    <reaction evidence="45">
        <text>oxaloacetate + L-alanine = L-aspartate + pyruvate</text>
        <dbReference type="Rhea" id="RHEA:77347"/>
        <dbReference type="ChEBI" id="CHEBI:15361"/>
        <dbReference type="ChEBI" id="CHEBI:16452"/>
        <dbReference type="ChEBI" id="CHEBI:29991"/>
        <dbReference type="ChEBI" id="CHEBI:57972"/>
    </reaction>
</comment>
<evidence type="ECO:0000256" key="40">
    <source>
        <dbReference type="ARBA" id="ARBA00047892"/>
    </source>
</evidence>
<dbReference type="CDD" id="cd00610">
    <property type="entry name" value="OAT_like"/>
    <property type="match status" value="1"/>
</dbReference>
<keyword evidence="13" id="KW-0809">Transit peptide</keyword>
<evidence type="ECO:0000256" key="38">
    <source>
        <dbReference type="ARBA" id="ARBA00044257"/>
    </source>
</evidence>
<dbReference type="FunFam" id="3.40.640.10:FF:000055">
    <property type="entry name" value="Alanine--glyoxylate aminotransferase 2, mitochondrial"/>
    <property type="match status" value="1"/>
</dbReference>
<evidence type="ECO:0000256" key="37">
    <source>
        <dbReference type="ARBA" id="ARBA00044055"/>
    </source>
</evidence>
<dbReference type="Gene3D" id="3.90.1150.10">
    <property type="entry name" value="Aspartate Aminotransferase, domain 1"/>
    <property type="match status" value="1"/>
</dbReference>
<feature type="binding site" evidence="48">
    <location>
        <position position="35"/>
    </location>
    <ligand>
        <name>S-adenosyl-L-methionine</name>
        <dbReference type="ChEBI" id="CHEBI:59789"/>
    </ligand>
</feature>
<gene>
    <name evidence="50" type="ORF">NQ315_005960</name>
</gene>
<keyword evidence="51" id="KW-1185">Reference proteome</keyword>
<evidence type="ECO:0000256" key="22">
    <source>
        <dbReference type="ARBA" id="ARBA00039862"/>
    </source>
</evidence>
<dbReference type="GO" id="GO:0019481">
    <property type="term" value="P:L-alanine catabolic process, by transamination"/>
    <property type="evidence" value="ECO:0007669"/>
    <property type="project" value="TreeGrafter"/>
</dbReference>
<sequence>MASSRAVNIRLPPLPTVRDLVKLYRLRALRQLSQNFLMDERLTDKIVKAAGNIYNHYVCEVGPGPGGITRSIIKRCPKQLIVVEKDPRFLPTLELLQEACKTYTKMDIEIQDIVNYNLKDGFKDVQPHNWFEAPPPINIIGNLPFSVSTNLICRWLQAVSEKTSAWSYGRSSMTLTFQKEVGERMVAPPGHKQRCRLSVMCQFWCDVSYKFTIPGTAFVPKPDVDVAVVTLYPLKRPMVDLPFKMVEKLVRTIFNMRQKYAIRGASRLFPEEDRDILTAKLFKLADLSYTTRPFQLTNEEFVRICYAYKLICEENPGGPTIDQLAKIRKTHLNPALTTYYSKPLALHQGHKQWLFDINGNRYLDMFAGICTVSVGHCHPRITEAVTQQMQTLGHVSNVYYHSKIHEYSKRLADTLPANLKCIYFVNSGSEANDLALLMARAYTGKFDIVSLNNSYHGMTYQVMGMTSNNYYKYPVPGGAGFSKTMNPDIYSGIWGGNKCRDSPVQTDRTCNCVGECAAGLEYAKQFENKLNYDIPKNNIAAFWAESIQGVGGTVQYPKNYIKIVYDIVKKQGGLFVADEVQTGFGRTGEHFWGFEMHGIVPDIVTMAKGIGNGFPLAAVATTPEIAQGLTKAAHFNTYGGNPISCAVGIAVLDIIKDEKLQENSKEVGTYLLLELAKLKSQYPVIGDVRGKGLMVGVELVSDPESRKPLDAHTFMRFWEYCRDQRLIVGKGGLHGNVLRIKPPMCITKEDADFTVDVLEKAAQYIAS</sequence>
<evidence type="ECO:0000256" key="46">
    <source>
        <dbReference type="ARBA" id="ARBA00049480"/>
    </source>
</evidence>
<comment type="catalytic activity">
    <reaction evidence="44">
        <text>N(omega)-methyl-L-arginine + glyoxylate = 5-(3-methylguanidino)-2-oxopentanoate + glycine</text>
        <dbReference type="Rhea" id="RHEA:77323"/>
        <dbReference type="ChEBI" id="CHEBI:36655"/>
        <dbReference type="ChEBI" id="CHEBI:57305"/>
        <dbReference type="ChEBI" id="CHEBI:114953"/>
        <dbReference type="ChEBI" id="CHEBI:197314"/>
    </reaction>
</comment>
<evidence type="ECO:0000256" key="3">
    <source>
        <dbReference type="ARBA" id="ARBA00008954"/>
    </source>
</evidence>
<comment type="catalytic activity">
    <reaction evidence="27">
        <text>N(omega),N(omega)-dimethyl-L-arginine + pyruvate = 5-(3,3-dimethylguanidino)-2-oxopentanoate + L-alanine</text>
        <dbReference type="Rhea" id="RHEA:77303"/>
        <dbReference type="ChEBI" id="CHEBI:15361"/>
        <dbReference type="ChEBI" id="CHEBI:57972"/>
        <dbReference type="ChEBI" id="CHEBI:58326"/>
        <dbReference type="ChEBI" id="CHEBI:197301"/>
    </reaction>
</comment>
<keyword evidence="10 48" id="KW-0949">S-adenosyl-L-methionine</keyword>
<comment type="catalytic activity">
    <reaction evidence="42">
        <text>2-oxohexanoate + N(omega),N(omega)-dimethyl-L-arginine = L-2-aminohexanoate + 5-(3,3-dimethylguanidino)-2-oxopentanoate</text>
        <dbReference type="Rhea" id="RHEA:77363"/>
        <dbReference type="ChEBI" id="CHEBI:35177"/>
        <dbReference type="ChEBI" id="CHEBI:58326"/>
        <dbReference type="ChEBI" id="CHEBI:58455"/>
        <dbReference type="ChEBI" id="CHEBI:197301"/>
    </reaction>
</comment>
<feature type="binding site" evidence="48">
    <location>
        <position position="84"/>
    </location>
    <ligand>
        <name>S-adenosyl-L-methionine</name>
        <dbReference type="ChEBI" id="CHEBI:59789"/>
    </ligand>
</feature>
<dbReference type="Pfam" id="PF00398">
    <property type="entry name" value="RrnaAD"/>
    <property type="match status" value="1"/>
</dbReference>
<comment type="similarity">
    <text evidence="3">Belongs to the class-III pyridoxal-phosphate-dependent aminotransferase family.</text>
</comment>
<evidence type="ECO:0000256" key="20">
    <source>
        <dbReference type="ARBA" id="ARBA00033660"/>
    </source>
</evidence>
<comment type="catalytic activity">
    <reaction evidence="40">
        <text>N(omega),N(omega)-dimethyl-L-arginine + glyoxylate = 5-(3,3-dimethylguanidino)-2-oxopentanoate + glycine</text>
        <dbReference type="Rhea" id="RHEA:77311"/>
        <dbReference type="ChEBI" id="CHEBI:36655"/>
        <dbReference type="ChEBI" id="CHEBI:57305"/>
        <dbReference type="ChEBI" id="CHEBI:58326"/>
        <dbReference type="ChEBI" id="CHEBI:197301"/>
    </reaction>
</comment>
<dbReference type="InterPro" id="IPR015421">
    <property type="entry name" value="PyrdxlP-dep_Trfase_major"/>
</dbReference>
<evidence type="ECO:0000256" key="47">
    <source>
        <dbReference type="ARBA" id="ARBA00058068"/>
    </source>
</evidence>
<dbReference type="EMBL" id="JANEYG010000193">
    <property type="protein sequence ID" value="KAJ8911427.1"/>
    <property type="molecule type" value="Genomic_DNA"/>
</dbReference>
<evidence type="ECO:0000256" key="28">
    <source>
        <dbReference type="ARBA" id="ARBA00043679"/>
    </source>
</evidence>
<feature type="binding site" evidence="48">
    <location>
        <position position="62"/>
    </location>
    <ligand>
        <name>S-adenosyl-L-methionine</name>
        <dbReference type="ChEBI" id="CHEBI:59789"/>
    </ligand>
</feature>
<evidence type="ECO:0000256" key="10">
    <source>
        <dbReference type="ARBA" id="ARBA00022691"/>
    </source>
</evidence>
<dbReference type="GO" id="GO:0000179">
    <property type="term" value="F:rRNA (adenine-N6,N6-)-dimethyltransferase activity"/>
    <property type="evidence" value="ECO:0007669"/>
    <property type="project" value="UniProtKB-UniRule"/>
</dbReference>
<comment type="catalytic activity">
    <reaction evidence="30">
        <text>N(omega),N(omega)-dimethyl-L-arginine + oxaloacetate = 5-(3,3-dimethylguanidino)-2-oxopentanoate + L-aspartate</text>
        <dbReference type="Rhea" id="RHEA:77343"/>
        <dbReference type="ChEBI" id="CHEBI:16452"/>
        <dbReference type="ChEBI" id="CHEBI:29991"/>
        <dbReference type="ChEBI" id="CHEBI:58326"/>
        <dbReference type="ChEBI" id="CHEBI:197301"/>
    </reaction>
</comment>
<keyword evidence="6" id="KW-0698">rRNA processing</keyword>
<evidence type="ECO:0000256" key="43">
    <source>
        <dbReference type="ARBA" id="ARBA00048560"/>
    </source>
</evidence>
<accession>A0AAV8VBN2</accession>
<evidence type="ECO:0000313" key="50">
    <source>
        <dbReference type="EMBL" id="KAJ8911427.1"/>
    </source>
</evidence>
<name>A0AAV8VBN2_9CUCU</name>
<comment type="catalytic activity">
    <reaction evidence="31">
        <text>2-oxobutanoate + L-alanine = (2S)-2-aminobutanoate + pyruvate</text>
        <dbReference type="Rhea" id="RHEA:77355"/>
        <dbReference type="ChEBI" id="CHEBI:15361"/>
        <dbReference type="ChEBI" id="CHEBI:16763"/>
        <dbReference type="ChEBI" id="CHEBI:57972"/>
        <dbReference type="ChEBI" id="CHEBI:74359"/>
        <dbReference type="EC" id="2.6.1.44"/>
    </reaction>
</comment>
<comment type="subunit">
    <text evidence="4">Homotetramer.</text>
</comment>
<comment type="cofactor">
    <cofactor evidence="1">
        <name>pyridoxal 5'-phosphate</name>
        <dbReference type="ChEBI" id="CHEBI:597326"/>
    </cofactor>
</comment>
<feature type="domain" description="Ribosomal RNA adenine methylase transferase N-terminal" evidence="49">
    <location>
        <begin position="42"/>
        <end position="235"/>
    </location>
</feature>
<evidence type="ECO:0000256" key="4">
    <source>
        <dbReference type="ARBA" id="ARBA00011881"/>
    </source>
</evidence>
<comment type="caution">
    <text evidence="50">The sequence shown here is derived from an EMBL/GenBank/DDBJ whole genome shotgun (WGS) entry which is preliminary data.</text>
</comment>
<evidence type="ECO:0000256" key="26">
    <source>
        <dbReference type="ARBA" id="ARBA00042669"/>
    </source>
</evidence>
<evidence type="ECO:0000256" key="31">
    <source>
        <dbReference type="ARBA" id="ARBA00043751"/>
    </source>
</evidence>
<feature type="binding site" evidence="48">
    <location>
        <position position="37"/>
    </location>
    <ligand>
        <name>S-adenosyl-L-methionine</name>
        <dbReference type="ChEBI" id="CHEBI:59789"/>
    </ligand>
</feature>
<evidence type="ECO:0000256" key="21">
    <source>
        <dbReference type="ARBA" id="ARBA00039130"/>
    </source>
</evidence>
<evidence type="ECO:0000256" key="23">
    <source>
        <dbReference type="ARBA" id="ARBA00041662"/>
    </source>
</evidence>
<evidence type="ECO:0000256" key="16">
    <source>
        <dbReference type="ARBA" id="ARBA00023163"/>
    </source>
</evidence>
<keyword evidence="11 48" id="KW-0694">RNA-binding</keyword>
<evidence type="ECO:0000256" key="30">
    <source>
        <dbReference type="ARBA" id="ARBA00043749"/>
    </source>
</evidence>
<evidence type="ECO:0000256" key="41">
    <source>
        <dbReference type="ARBA" id="ARBA00048264"/>
    </source>
</evidence>
<evidence type="ECO:0000256" key="15">
    <source>
        <dbReference type="ARBA" id="ARBA00023128"/>
    </source>
</evidence>
<evidence type="ECO:0000256" key="6">
    <source>
        <dbReference type="ARBA" id="ARBA00022552"/>
    </source>
</evidence>
<comment type="catalytic activity">
    <reaction evidence="46">
        <text>N(omega),N('omega)-dimethyl-L-arginine + glyoxylate = 5-(3,3'-dimethylguanidino)-2-oxopentanoate + glycine</text>
        <dbReference type="Rhea" id="RHEA:77315"/>
        <dbReference type="ChEBI" id="CHEBI:36655"/>
        <dbReference type="ChEBI" id="CHEBI:57305"/>
        <dbReference type="ChEBI" id="CHEBI:197308"/>
        <dbReference type="ChEBI" id="CHEBI:197310"/>
    </reaction>
</comment>
<dbReference type="InterPro" id="IPR015424">
    <property type="entry name" value="PyrdxlP-dep_Trfase"/>
</dbReference>
<dbReference type="InterPro" id="IPR005814">
    <property type="entry name" value="Aminotrans_3"/>
</dbReference>
<evidence type="ECO:0000256" key="24">
    <source>
        <dbReference type="ARBA" id="ARBA00041845"/>
    </source>
</evidence>
<protein>
    <recommendedName>
        <fullName evidence="22">Alanine--glyoxylate aminotransferase 2, mitochondrial</fullName>
        <ecNumber evidence="37">2.6.1.18</ecNumber>
        <ecNumber evidence="21">2.6.1.40</ecNumber>
        <ecNumber evidence="5">2.6.1.44</ecNumber>
    </recommendedName>
    <alternativeName>
        <fullName evidence="23">(R)-3-amino-2-methylpropionate--pyruvate transaminase</fullName>
    </alternativeName>
    <alternativeName>
        <fullName evidence="25">Beta-ALAAT II</fullName>
    </alternativeName>
    <alternativeName>
        <fullName evidence="26">Beta-alanine-pyruvate aminotransferase</fullName>
    </alternativeName>
    <alternativeName>
        <fullName evidence="39">D-3-aminoisobutyrate-pyruvate aminotransferase</fullName>
    </alternativeName>
    <alternativeName>
        <fullName evidence="24">D-AIBAT</fullName>
    </alternativeName>
    <alternativeName>
        <fullName evidence="38">D-beta-aminoisobutyrate-pyruvate aminotransferase</fullName>
    </alternativeName>
    <alternativeName>
        <fullName evidence="17">Mitochondrial 12S rRNA dimethylase 1</fullName>
    </alternativeName>
    <alternativeName>
        <fullName evidence="18">Mitochondrial transcription factor B1</fullName>
    </alternativeName>
    <alternativeName>
        <fullName evidence="19">S-adenosylmethionine-6-N', N'-adenosyl(rRNA) dimethyltransferase 1</fullName>
    </alternativeName>
</protein>
<keyword evidence="9 48" id="KW-0808">Transferase</keyword>
<evidence type="ECO:0000256" key="1">
    <source>
        <dbReference type="ARBA" id="ARBA00001933"/>
    </source>
</evidence>
<dbReference type="Pfam" id="PF00202">
    <property type="entry name" value="Aminotran_3"/>
    <property type="match status" value="1"/>
</dbReference>
<reference evidence="50 51" key="1">
    <citation type="journal article" date="2023" name="Insect Mol. Biol.">
        <title>Genome sequencing provides insights into the evolution of gene families encoding plant cell wall-degrading enzymes in longhorned beetles.</title>
        <authorList>
            <person name="Shin N.R."/>
            <person name="Okamura Y."/>
            <person name="Kirsch R."/>
            <person name="Pauchet Y."/>
        </authorList>
    </citation>
    <scope>NUCLEOTIDE SEQUENCE [LARGE SCALE GENOMIC DNA]</scope>
    <source>
        <strain evidence="50">EAD_L_NR</strain>
    </source>
</reference>
<dbReference type="Proteomes" id="UP001159042">
    <property type="component" value="Unassembled WGS sequence"/>
</dbReference>
<evidence type="ECO:0000256" key="45">
    <source>
        <dbReference type="ARBA" id="ARBA00048916"/>
    </source>
</evidence>
<dbReference type="EC" id="2.6.1.18" evidence="37"/>
<dbReference type="InterPro" id="IPR029063">
    <property type="entry name" value="SAM-dependent_MTases_sf"/>
</dbReference>